<proteinExistence type="predicted"/>
<comment type="caution">
    <text evidence="1">The sequence shown here is derived from an EMBL/GenBank/DDBJ whole genome shotgun (WGS) entry which is preliminary data.</text>
</comment>
<dbReference type="Proteomes" id="UP000248916">
    <property type="component" value="Unassembled WGS sequence"/>
</dbReference>
<name>A0A2W7N0D2_9RHOB</name>
<reference evidence="1 2" key="1">
    <citation type="submission" date="2018-06" db="EMBL/GenBank/DDBJ databases">
        <title>Genomic Encyclopedia of Archaeal and Bacterial Type Strains, Phase II (KMG-II): from individual species to whole genera.</title>
        <authorList>
            <person name="Goeker M."/>
        </authorList>
    </citation>
    <scope>NUCLEOTIDE SEQUENCE [LARGE SCALE GENOMIC DNA]</scope>
    <source>
        <strain evidence="1 2">DSM 22009</strain>
    </source>
</reference>
<protein>
    <submittedName>
        <fullName evidence="1">Uncharacterized protein</fullName>
    </submittedName>
</protein>
<evidence type="ECO:0000313" key="2">
    <source>
        <dbReference type="Proteomes" id="UP000248916"/>
    </source>
</evidence>
<organism evidence="1 2">
    <name type="scientific">Palleronia aestuarii</name>
    <dbReference type="NCBI Taxonomy" id="568105"/>
    <lineage>
        <taxon>Bacteria</taxon>
        <taxon>Pseudomonadati</taxon>
        <taxon>Pseudomonadota</taxon>
        <taxon>Alphaproteobacteria</taxon>
        <taxon>Rhodobacterales</taxon>
        <taxon>Roseobacteraceae</taxon>
        <taxon>Palleronia</taxon>
    </lineage>
</organism>
<gene>
    <name evidence="1" type="ORF">LX81_04267</name>
</gene>
<accession>A0A2W7N0D2</accession>
<dbReference type="EMBL" id="QKZL01000049">
    <property type="protein sequence ID" value="PZX10314.1"/>
    <property type="molecule type" value="Genomic_DNA"/>
</dbReference>
<dbReference type="AlphaFoldDB" id="A0A2W7N0D2"/>
<keyword evidence="2" id="KW-1185">Reference proteome</keyword>
<sequence length="80" mass="8867">MRKPFNYVFIVFAGYCEPNASRRAADDGFVSAKEATADSGAHRFGMDFKSEQDTSSKSQVETERLVGIDCVKIGLDLIDR</sequence>
<evidence type="ECO:0000313" key="1">
    <source>
        <dbReference type="EMBL" id="PZX10314.1"/>
    </source>
</evidence>